<keyword evidence="5 9" id="KW-0297">G-protein coupled receptor</keyword>
<dbReference type="PRINTS" id="PR00237">
    <property type="entry name" value="GPCRRHODOPSN"/>
</dbReference>
<keyword evidence="3 9" id="KW-0812">Transmembrane</keyword>
<dbReference type="STRING" id="6248.A0A0K0END1"/>
<dbReference type="InterPro" id="IPR017452">
    <property type="entry name" value="GPCR_Rhodpsn_7TM"/>
</dbReference>
<dbReference type="WBParaSite" id="TCONS_00012449.p1">
    <property type="protein sequence ID" value="TCONS_00012449.p1"/>
    <property type="gene ID" value="XLOC_008100"/>
</dbReference>
<evidence type="ECO:0000259" key="11">
    <source>
        <dbReference type="PROSITE" id="PS50262"/>
    </source>
</evidence>
<keyword evidence="4 10" id="KW-1133">Transmembrane helix</keyword>
<dbReference type="Proteomes" id="UP000035681">
    <property type="component" value="Unplaced"/>
</dbReference>
<reference evidence="13" key="1">
    <citation type="submission" date="2015-08" db="UniProtKB">
        <authorList>
            <consortium name="WormBaseParasite"/>
        </authorList>
    </citation>
    <scope>IDENTIFICATION</scope>
</reference>
<evidence type="ECO:0000256" key="7">
    <source>
        <dbReference type="ARBA" id="ARBA00023170"/>
    </source>
</evidence>
<evidence type="ECO:0000313" key="12">
    <source>
        <dbReference type="Proteomes" id="UP000035681"/>
    </source>
</evidence>
<dbReference type="SUPFAM" id="SSF81321">
    <property type="entry name" value="Family A G protein-coupled receptor-like"/>
    <property type="match status" value="1"/>
</dbReference>
<keyword evidence="7 9" id="KW-0675">Receptor</keyword>
<dbReference type="GO" id="GO:0005886">
    <property type="term" value="C:plasma membrane"/>
    <property type="evidence" value="ECO:0007669"/>
    <property type="project" value="TreeGrafter"/>
</dbReference>
<dbReference type="CDD" id="cd15203">
    <property type="entry name" value="7tmA_NPYR-like"/>
    <property type="match status" value="1"/>
</dbReference>
<evidence type="ECO:0000256" key="4">
    <source>
        <dbReference type="ARBA" id="ARBA00022989"/>
    </source>
</evidence>
<dbReference type="WBParaSite" id="SSTP_0001096800.1">
    <property type="protein sequence ID" value="SSTP_0001096800.1"/>
    <property type="gene ID" value="SSTP_0001096800"/>
</dbReference>
<feature type="transmembrane region" description="Helical" evidence="10">
    <location>
        <begin position="226"/>
        <end position="254"/>
    </location>
</feature>
<evidence type="ECO:0000256" key="5">
    <source>
        <dbReference type="ARBA" id="ARBA00023040"/>
    </source>
</evidence>
<dbReference type="InterPro" id="IPR000276">
    <property type="entry name" value="GPCR_Rhodpsn"/>
</dbReference>
<feature type="transmembrane region" description="Helical" evidence="10">
    <location>
        <begin position="182"/>
        <end position="200"/>
    </location>
</feature>
<dbReference type="GO" id="GO:0004983">
    <property type="term" value="F:neuropeptide Y receptor activity"/>
    <property type="evidence" value="ECO:0007669"/>
    <property type="project" value="InterPro"/>
</dbReference>
<comment type="subcellular location">
    <subcellularLocation>
        <location evidence="1">Membrane</location>
        <topology evidence="1">Multi-pass membrane protein</topology>
    </subcellularLocation>
</comment>
<evidence type="ECO:0000256" key="8">
    <source>
        <dbReference type="ARBA" id="ARBA00023224"/>
    </source>
</evidence>
<accession>A0A0K0END1</accession>
<dbReference type="Pfam" id="PF00001">
    <property type="entry name" value="7tm_1"/>
    <property type="match status" value="1"/>
</dbReference>
<keyword evidence="8 9" id="KW-0807">Transducer</keyword>
<feature type="transmembrane region" description="Helical" evidence="10">
    <location>
        <begin position="140"/>
        <end position="161"/>
    </location>
</feature>
<organism evidence="13">
    <name type="scientific">Strongyloides stercoralis</name>
    <name type="common">Threadworm</name>
    <dbReference type="NCBI Taxonomy" id="6248"/>
    <lineage>
        <taxon>Eukaryota</taxon>
        <taxon>Metazoa</taxon>
        <taxon>Ecdysozoa</taxon>
        <taxon>Nematoda</taxon>
        <taxon>Chromadorea</taxon>
        <taxon>Rhabditida</taxon>
        <taxon>Tylenchina</taxon>
        <taxon>Panagrolaimomorpha</taxon>
        <taxon>Strongyloidoidea</taxon>
        <taxon>Strongyloididae</taxon>
        <taxon>Strongyloides</taxon>
    </lineage>
</organism>
<evidence type="ECO:0000313" key="13">
    <source>
        <dbReference type="WBParaSite" id="SSTP_0001096800.1"/>
    </source>
</evidence>
<proteinExistence type="inferred from homology"/>
<dbReference type="PROSITE" id="PS50262">
    <property type="entry name" value="G_PROTEIN_RECEP_F1_2"/>
    <property type="match status" value="1"/>
</dbReference>
<evidence type="ECO:0000256" key="3">
    <source>
        <dbReference type="ARBA" id="ARBA00022692"/>
    </source>
</evidence>
<evidence type="ECO:0000313" key="14">
    <source>
        <dbReference type="WBParaSite" id="TCONS_00012449.p1"/>
    </source>
</evidence>
<feature type="domain" description="G-protein coupled receptors family 1 profile" evidence="11">
    <location>
        <begin position="82"/>
        <end position="411"/>
    </location>
</feature>
<dbReference type="PROSITE" id="PS00237">
    <property type="entry name" value="G_PROTEIN_RECEP_F1_1"/>
    <property type="match status" value="1"/>
</dbReference>
<comment type="similarity">
    <text evidence="2 9">Belongs to the G-protein coupled receptor 1 family.</text>
</comment>
<feature type="transmembrane region" description="Helical" evidence="10">
    <location>
        <begin position="69"/>
        <end position="91"/>
    </location>
</feature>
<evidence type="ECO:0000256" key="6">
    <source>
        <dbReference type="ARBA" id="ARBA00023136"/>
    </source>
</evidence>
<feature type="transmembrane region" description="Helical" evidence="10">
    <location>
        <begin position="347"/>
        <end position="368"/>
    </location>
</feature>
<dbReference type="GO" id="GO:0042923">
    <property type="term" value="F:neuropeptide binding"/>
    <property type="evidence" value="ECO:0007669"/>
    <property type="project" value="TreeGrafter"/>
</dbReference>
<evidence type="ECO:0000256" key="1">
    <source>
        <dbReference type="ARBA" id="ARBA00004141"/>
    </source>
</evidence>
<dbReference type="AlphaFoldDB" id="A0A0K0END1"/>
<dbReference type="InterPro" id="IPR000611">
    <property type="entry name" value="NPY_rcpt"/>
</dbReference>
<sequence length="460" mass="53093">MNENFNKYMNLSQFNNTKGLQIMNNIHEYPQTCEYYQNINYDDGKYNCTVFHEICPDLTNEIPVMISFLIYYTIIFVLGIIGNFIIAWLTLKNKSLQTVQNIFILNLVISDLIICIFSVPVTPITLIFKNWYFGSLMCHLMPLAQATATFVSTLSLSAIAIDRYILVVKPHTTPITIKGARNIAIALWLFSILISSPYGYVMNVEKYPGFCGDYCDEQWSDGVKPIFSLAVFTAQFLIPCLTMAFCYICIFAKLRARTNVKLKKLTERSLLLDQMLARNANDANIPLERKKNLINDKKMQSSIATLNIDTSTSSFFSKKFSHNNLIKDQDCKQIVYLLQQQRRTTSVLTSMVLIFVFAWLPYSISTILMDFNFDIYRYEDNTHRYIELSYFVQLLTHGIAMIMNIANPILYAWLNPNFKNIFMAAIKRKKSGDNSNKDSIRTRNDDRGTIIAKDKDIYHL</sequence>
<keyword evidence="12" id="KW-1185">Reference proteome</keyword>
<dbReference type="PRINTS" id="PR01012">
    <property type="entry name" value="NRPEPTIDEYR"/>
</dbReference>
<dbReference type="PANTHER" id="PTHR24235">
    <property type="entry name" value="NEUROPEPTIDE Y RECEPTOR"/>
    <property type="match status" value="1"/>
</dbReference>
<feature type="transmembrane region" description="Helical" evidence="10">
    <location>
        <begin position="103"/>
        <end position="128"/>
    </location>
</feature>
<evidence type="ECO:0000256" key="2">
    <source>
        <dbReference type="ARBA" id="ARBA00010663"/>
    </source>
</evidence>
<dbReference type="PANTHER" id="PTHR24235:SF27">
    <property type="entry name" value="NEUROPEPTIDE RECEPTOR NPR-1"/>
    <property type="match status" value="1"/>
</dbReference>
<name>A0A0K0END1_STRER</name>
<feature type="transmembrane region" description="Helical" evidence="10">
    <location>
        <begin position="388"/>
        <end position="414"/>
    </location>
</feature>
<dbReference type="GO" id="GO:0043005">
    <property type="term" value="C:neuron projection"/>
    <property type="evidence" value="ECO:0007669"/>
    <property type="project" value="TreeGrafter"/>
</dbReference>
<dbReference type="Gene3D" id="1.20.1070.10">
    <property type="entry name" value="Rhodopsin 7-helix transmembrane proteins"/>
    <property type="match status" value="1"/>
</dbReference>
<protein>
    <submittedName>
        <fullName evidence="13 14">G_PROTEIN_RECEP_F1_2 domain-containing protein</fullName>
    </submittedName>
</protein>
<evidence type="ECO:0000256" key="10">
    <source>
        <dbReference type="SAM" id="Phobius"/>
    </source>
</evidence>
<keyword evidence="6 10" id="KW-0472">Membrane</keyword>
<evidence type="ECO:0000256" key="9">
    <source>
        <dbReference type="RuleBase" id="RU000688"/>
    </source>
</evidence>